<dbReference type="PIRSF" id="PIRSF003113">
    <property type="entry name" value="BolA"/>
    <property type="match status" value="1"/>
</dbReference>
<dbReference type="STRING" id="1884261.A0A5C3QUD7"/>
<protein>
    <submittedName>
        <fullName evidence="3">Bola protein</fullName>
    </submittedName>
</protein>
<proteinExistence type="inferred from homology"/>
<dbReference type="Pfam" id="PF01722">
    <property type="entry name" value="BolA"/>
    <property type="match status" value="1"/>
</dbReference>
<dbReference type="Proteomes" id="UP000305067">
    <property type="component" value="Unassembled WGS sequence"/>
</dbReference>
<dbReference type="InterPro" id="IPR052275">
    <property type="entry name" value="Mt_Fe-S_assembly_factor"/>
</dbReference>
<dbReference type="AlphaFoldDB" id="A0A5C3QUD7"/>
<feature type="non-terminal residue" evidence="3">
    <location>
        <position position="1"/>
    </location>
</feature>
<dbReference type="PANTHER" id="PTHR46188:SF1">
    <property type="entry name" value="BOLA-LIKE PROTEIN 3"/>
    <property type="match status" value="1"/>
</dbReference>
<sequence>RWHPLPPNSELNEGERAMFDKLNEKFDPSELVVRDTSGGCGSFYDIRIASVSFKGLSMVKQHRMVTEALKQEIGEIHGLNV</sequence>
<reference evidence="3 4" key="1">
    <citation type="journal article" date="2019" name="Nat. Ecol. Evol.">
        <title>Megaphylogeny resolves global patterns of mushroom evolution.</title>
        <authorList>
            <person name="Varga T."/>
            <person name="Krizsan K."/>
            <person name="Foldi C."/>
            <person name="Dima B."/>
            <person name="Sanchez-Garcia M."/>
            <person name="Sanchez-Ramirez S."/>
            <person name="Szollosi G.J."/>
            <person name="Szarkandi J.G."/>
            <person name="Papp V."/>
            <person name="Albert L."/>
            <person name="Andreopoulos W."/>
            <person name="Angelini C."/>
            <person name="Antonin V."/>
            <person name="Barry K.W."/>
            <person name="Bougher N.L."/>
            <person name="Buchanan P."/>
            <person name="Buyck B."/>
            <person name="Bense V."/>
            <person name="Catcheside P."/>
            <person name="Chovatia M."/>
            <person name="Cooper J."/>
            <person name="Damon W."/>
            <person name="Desjardin D."/>
            <person name="Finy P."/>
            <person name="Geml J."/>
            <person name="Haridas S."/>
            <person name="Hughes K."/>
            <person name="Justo A."/>
            <person name="Karasinski D."/>
            <person name="Kautmanova I."/>
            <person name="Kiss B."/>
            <person name="Kocsube S."/>
            <person name="Kotiranta H."/>
            <person name="LaButti K.M."/>
            <person name="Lechner B.E."/>
            <person name="Liimatainen K."/>
            <person name="Lipzen A."/>
            <person name="Lukacs Z."/>
            <person name="Mihaltcheva S."/>
            <person name="Morgado L.N."/>
            <person name="Niskanen T."/>
            <person name="Noordeloos M.E."/>
            <person name="Ohm R.A."/>
            <person name="Ortiz-Santana B."/>
            <person name="Ovrebo C."/>
            <person name="Racz N."/>
            <person name="Riley R."/>
            <person name="Savchenko A."/>
            <person name="Shiryaev A."/>
            <person name="Soop K."/>
            <person name="Spirin V."/>
            <person name="Szebenyi C."/>
            <person name="Tomsovsky M."/>
            <person name="Tulloss R.E."/>
            <person name="Uehling J."/>
            <person name="Grigoriev I.V."/>
            <person name="Vagvolgyi C."/>
            <person name="Papp T."/>
            <person name="Martin F.M."/>
            <person name="Miettinen O."/>
            <person name="Hibbett D.S."/>
            <person name="Nagy L.G."/>
        </authorList>
    </citation>
    <scope>NUCLEOTIDE SEQUENCE [LARGE SCALE GENOMIC DNA]</scope>
    <source>
        <strain evidence="3 4">CBS 309.79</strain>
    </source>
</reference>
<accession>A0A5C3QUD7</accession>
<dbReference type="EMBL" id="ML178816">
    <property type="protein sequence ID" value="TFL05535.1"/>
    <property type="molecule type" value="Genomic_DNA"/>
</dbReference>
<evidence type="ECO:0000313" key="3">
    <source>
        <dbReference type="EMBL" id="TFL05535.1"/>
    </source>
</evidence>
<gene>
    <name evidence="3" type="ORF">BDV98DRAFT_468588</name>
</gene>
<organism evidence="3 4">
    <name type="scientific">Pterulicium gracile</name>
    <dbReference type="NCBI Taxonomy" id="1884261"/>
    <lineage>
        <taxon>Eukaryota</taxon>
        <taxon>Fungi</taxon>
        <taxon>Dikarya</taxon>
        <taxon>Basidiomycota</taxon>
        <taxon>Agaricomycotina</taxon>
        <taxon>Agaricomycetes</taxon>
        <taxon>Agaricomycetidae</taxon>
        <taxon>Agaricales</taxon>
        <taxon>Pleurotineae</taxon>
        <taxon>Pterulaceae</taxon>
        <taxon>Pterulicium</taxon>
    </lineage>
</organism>
<dbReference type="SUPFAM" id="SSF82657">
    <property type="entry name" value="BolA-like"/>
    <property type="match status" value="1"/>
</dbReference>
<dbReference type="InterPro" id="IPR036065">
    <property type="entry name" value="BolA-like_sf"/>
</dbReference>
<dbReference type="InterPro" id="IPR002634">
    <property type="entry name" value="BolA"/>
</dbReference>
<evidence type="ECO:0000256" key="2">
    <source>
        <dbReference type="RuleBase" id="RU003860"/>
    </source>
</evidence>
<name>A0A5C3QUD7_9AGAR</name>
<dbReference type="PANTHER" id="PTHR46188">
    <property type="entry name" value="BOLA-LIKE PROTEIN 3"/>
    <property type="match status" value="1"/>
</dbReference>
<dbReference type="OrthoDB" id="203381at2759"/>
<keyword evidence="4" id="KW-1185">Reference proteome</keyword>
<comment type="similarity">
    <text evidence="1 2">Belongs to the BolA/IbaG family.</text>
</comment>
<evidence type="ECO:0000256" key="1">
    <source>
        <dbReference type="ARBA" id="ARBA00005578"/>
    </source>
</evidence>
<dbReference type="GO" id="GO:0005759">
    <property type="term" value="C:mitochondrial matrix"/>
    <property type="evidence" value="ECO:0007669"/>
    <property type="project" value="TreeGrafter"/>
</dbReference>
<feature type="non-terminal residue" evidence="3">
    <location>
        <position position="81"/>
    </location>
</feature>
<evidence type="ECO:0000313" key="4">
    <source>
        <dbReference type="Proteomes" id="UP000305067"/>
    </source>
</evidence>
<dbReference type="Gene3D" id="3.30.300.90">
    <property type="entry name" value="BolA-like"/>
    <property type="match status" value="1"/>
</dbReference>